<dbReference type="EMBL" id="JAFIQS020000001">
    <property type="protein sequence ID" value="KAH9486289.1"/>
    <property type="molecule type" value="Genomic_DNA"/>
</dbReference>
<evidence type="ECO:0000313" key="1">
    <source>
        <dbReference type="EMBL" id="KAH9486289.1"/>
    </source>
</evidence>
<reference evidence="1" key="1">
    <citation type="submission" date="2021-10" db="EMBL/GenBank/DDBJ databases">
        <title>Psilocybe cubensis genome.</title>
        <authorList>
            <person name="Mckernan K.J."/>
            <person name="Crawford S."/>
            <person name="Trippe A."/>
            <person name="Kane L.T."/>
            <person name="Mclaughlin S."/>
        </authorList>
    </citation>
    <scope>NUCLEOTIDE SEQUENCE</scope>
    <source>
        <strain evidence="1">MGC-MH-2018</strain>
    </source>
</reference>
<protein>
    <submittedName>
        <fullName evidence="1">H/ACA ribonucleoprotein complex non-core subunit NAF1</fullName>
    </submittedName>
</protein>
<gene>
    <name evidence="1" type="ORF">JR316_0000353</name>
</gene>
<comment type="caution">
    <text evidence="1">The sequence shown here is derived from an EMBL/GenBank/DDBJ whole genome shotgun (WGS) entry which is preliminary data.</text>
</comment>
<evidence type="ECO:0000313" key="2">
    <source>
        <dbReference type="Proteomes" id="UP000664032"/>
    </source>
</evidence>
<organism evidence="1 2">
    <name type="scientific">Psilocybe cubensis</name>
    <name type="common">Psychedelic mushroom</name>
    <name type="synonym">Stropharia cubensis</name>
    <dbReference type="NCBI Taxonomy" id="181762"/>
    <lineage>
        <taxon>Eukaryota</taxon>
        <taxon>Fungi</taxon>
        <taxon>Dikarya</taxon>
        <taxon>Basidiomycota</taxon>
        <taxon>Agaricomycotina</taxon>
        <taxon>Agaricomycetes</taxon>
        <taxon>Agaricomycetidae</taxon>
        <taxon>Agaricales</taxon>
        <taxon>Agaricineae</taxon>
        <taxon>Strophariaceae</taxon>
        <taxon>Psilocybe</taxon>
    </lineage>
</organism>
<proteinExistence type="predicted"/>
<dbReference type="Proteomes" id="UP000664032">
    <property type="component" value="Unassembled WGS sequence"/>
</dbReference>
<keyword evidence="1" id="KW-0687">Ribonucleoprotein</keyword>
<name>A0ACB8HGJ1_PSICU</name>
<keyword evidence="2" id="KW-1185">Reference proteome</keyword>
<accession>A0ACB8HGJ1</accession>
<sequence length="715" mass="76946">MAEFKVPESIPQDLLLIQEYVSVPAPPSPKPKTQQPAKSISDQDISSSSDDDDDDDIASEEEIAADLITGAATDEDDFVKVPSIAEPTASTSESDQDSDSSSSDSSDDEEEEDAKKTSGKDGLDADLVEDIDDDEGGAVPGTSSTTYFQTKHEIAEAEITIPDVDEVGPDEVLEKVGEVMNTLDKVAIVRGLPSEQLNRASERALDSDTLLVFEDRKVMGYIYETFGPTTQPLYQVRFDPTKFPLDPARVRPGREVFHVPARSRFVFVSQIKAIKGSDASNVHDEEPAEDEVEFSDDEMEAAFRSRMKRKRGESRANSVAASSRQSTPNPTLMRDQDLAASSSFGFAAAADEAAFLSRNAYDEHGPYDVDYSEVASGSRSAAADAYGVPGRPPPIPYDDPYGEEYTAPDLVEREREASAGGGAVGTGGYRSDEKARSAYTDEKAWTTRGAYQGQSQSQNQGRGRDGRERGRGRGRDRDRDRERGGQRGRGRGQNHNYSQNGSQGQGQRHAQGQGAYADQQQYRTMASWQGQGQSHNQEYGHTGGGEYGYGRAYAPSSEWAYGVGAQDQQQMMYMLQQQQQGYNPAFNAAFGMGMGGGFGYAGASAGYHAQGQGYAAGYATSGGSGGGGSAAAAIPGLGAGFVQPHINPRFASAFGLGMSGGERMNEGSGGAARQAMPTRPRHTTNHFLFSRLLTPLSLSSYTLLFIRIVRLGLMH</sequence>